<keyword evidence="2 3" id="KW-0808">Transferase</keyword>
<dbReference type="GO" id="GO:0004315">
    <property type="term" value="F:3-oxoacyl-[acyl-carrier-protein] synthase activity"/>
    <property type="evidence" value="ECO:0007669"/>
    <property type="project" value="TreeGrafter"/>
</dbReference>
<dbReference type="InterPro" id="IPR014030">
    <property type="entry name" value="Ketoacyl_synth_N"/>
</dbReference>
<dbReference type="PANTHER" id="PTHR11712">
    <property type="entry name" value="POLYKETIDE SYNTHASE-RELATED"/>
    <property type="match status" value="1"/>
</dbReference>
<evidence type="ECO:0000256" key="3">
    <source>
        <dbReference type="RuleBase" id="RU003694"/>
    </source>
</evidence>
<dbReference type="GO" id="GO:0006633">
    <property type="term" value="P:fatty acid biosynthetic process"/>
    <property type="evidence" value="ECO:0007669"/>
    <property type="project" value="TreeGrafter"/>
</dbReference>
<dbReference type="EMBL" id="VFML01000001">
    <property type="protein sequence ID" value="TQJ01361.1"/>
    <property type="molecule type" value="Genomic_DNA"/>
</dbReference>
<dbReference type="Proteomes" id="UP000320876">
    <property type="component" value="Unassembled WGS sequence"/>
</dbReference>
<dbReference type="Gene3D" id="3.40.47.10">
    <property type="match status" value="1"/>
</dbReference>
<name>A0A542DE60_AMYCI</name>
<dbReference type="PANTHER" id="PTHR11712:SF347">
    <property type="entry name" value="BETA KETOACYL-ACYL CARRIER PROTEIN SYNTHASE"/>
    <property type="match status" value="1"/>
</dbReference>
<dbReference type="Pfam" id="PF02801">
    <property type="entry name" value="Ketoacyl-synt_C"/>
    <property type="match status" value="1"/>
</dbReference>
<dbReference type="PROSITE" id="PS52004">
    <property type="entry name" value="KS3_2"/>
    <property type="match status" value="1"/>
</dbReference>
<evidence type="ECO:0000313" key="6">
    <source>
        <dbReference type="Proteomes" id="UP000320876"/>
    </source>
</evidence>
<dbReference type="AlphaFoldDB" id="A0A542DE60"/>
<dbReference type="InterPro" id="IPR016039">
    <property type="entry name" value="Thiolase-like"/>
</dbReference>
<evidence type="ECO:0000256" key="1">
    <source>
        <dbReference type="ARBA" id="ARBA00008467"/>
    </source>
</evidence>
<evidence type="ECO:0000256" key="2">
    <source>
        <dbReference type="ARBA" id="ARBA00022679"/>
    </source>
</evidence>
<dbReference type="OrthoDB" id="9808669at2"/>
<dbReference type="RefSeq" id="WP_141996179.1">
    <property type="nucleotide sequence ID" value="NZ_VFML01000001.1"/>
</dbReference>
<dbReference type="InterPro" id="IPR000794">
    <property type="entry name" value="Beta-ketoacyl_synthase"/>
</dbReference>
<dbReference type="Pfam" id="PF00109">
    <property type="entry name" value="ketoacyl-synt"/>
    <property type="match status" value="1"/>
</dbReference>
<keyword evidence="6" id="KW-1185">Reference proteome</keyword>
<proteinExistence type="inferred from homology"/>
<evidence type="ECO:0000313" key="5">
    <source>
        <dbReference type="EMBL" id="TQJ01361.1"/>
    </source>
</evidence>
<organism evidence="5 6">
    <name type="scientific">Amycolatopsis cihanbeyliensis</name>
    <dbReference type="NCBI Taxonomy" id="1128664"/>
    <lineage>
        <taxon>Bacteria</taxon>
        <taxon>Bacillati</taxon>
        <taxon>Actinomycetota</taxon>
        <taxon>Actinomycetes</taxon>
        <taxon>Pseudonocardiales</taxon>
        <taxon>Pseudonocardiaceae</taxon>
        <taxon>Amycolatopsis</taxon>
    </lineage>
</organism>
<sequence>MTTRWPIVGTGALSSVGRTGEEMFENLCAGRSGQAEMRSFNRQWYTATDLYEVDDRAERADRPGRATGFLIDAIAEALASAGMSEDLGDVPVLIGTGLRELRSVELWRRDGAEVAPGDLHFGTALRRRFGAVNSQTFSNACSASLYALSLGTDILAAGEADTVVVAGTDAITESMFGISDRLQMVPPDAVRPFDVDRRGTILGEGAAAVVLRREPLADDRVHGWVRGVAVNCDAGHPTAPDPHRIAAAMQEVHRRAGVVPADIDLVMLHGTGTLANDVGEAEAMHEVYGTAGKVPAMTSVKSMTGHTSGASGVHSLVTALHSMRTGRIPPTISLDRPIDEVSDFRIVRGGMATEPITLTQINAFGFGGLNAVAIVEDNT</sequence>
<protein>
    <submittedName>
        <fullName evidence="5">3-oxoacyl-[acyl-carrier-protein] synthase II</fullName>
    </submittedName>
</protein>
<comment type="similarity">
    <text evidence="1 3">Belongs to the thiolase-like superfamily. Beta-ketoacyl-ACP synthases family.</text>
</comment>
<gene>
    <name evidence="5" type="ORF">FB471_1039</name>
</gene>
<dbReference type="SMART" id="SM00825">
    <property type="entry name" value="PKS_KS"/>
    <property type="match status" value="1"/>
</dbReference>
<reference evidence="5 6" key="1">
    <citation type="submission" date="2019-06" db="EMBL/GenBank/DDBJ databases">
        <title>Sequencing the genomes of 1000 actinobacteria strains.</title>
        <authorList>
            <person name="Klenk H.-P."/>
        </authorList>
    </citation>
    <scope>NUCLEOTIDE SEQUENCE [LARGE SCALE GENOMIC DNA]</scope>
    <source>
        <strain evidence="5 6">DSM 45679</strain>
    </source>
</reference>
<feature type="domain" description="Ketosynthase family 3 (KS3)" evidence="4">
    <location>
        <begin position="1"/>
        <end position="377"/>
    </location>
</feature>
<comment type="caution">
    <text evidence="5">The sequence shown here is derived from an EMBL/GenBank/DDBJ whole genome shotgun (WGS) entry which is preliminary data.</text>
</comment>
<evidence type="ECO:0000259" key="4">
    <source>
        <dbReference type="PROSITE" id="PS52004"/>
    </source>
</evidence>
<accession>A0A542DE60</accession>
<dbReference type="SUPFAM" id="SSF53901">
    <property type="entry name" value="Thiolase-like"/>
    <property type="match status" value="2"/>
</dbReference>
<dbReference type="InterPro" id="IPR020841">
    <property type="entry name" value="PKS_Beta-ketoAc_synthase_dom"/>
</dbReference>
<dbReference type="InterPro" id="IPR014031">
    <property type="entry name" value="Ketoacyl_synth_C"/>
</dbReference>